<sequence length="125" mass="12934">MGADRAERVATAGRSAPAGVGRVAAELLHLAELELELVTAGRGDELSDVHDRRDAAIAQLPDELAAPAQATLRLALGIQREAAVALAAALADHGREVAAAARGRTAARGYTPAGLDRRRVLDRTA</sequence>
<keyword evidence="2" id="KW-1185">Reference proteome</keyword>
<name>A0A9E7BYS0_9ACTN</name>
<reference evidence="1" key="1">
    <citation type="journal article" date="2022" name="Int. J. Syst. Evol. Microbiol.">
        <title>Pseudomonas aegrilactucae sp. nov. and Pseudomonas morbosilactucae sp. nov., pathogens causing bacterial rot of lettuce in Japan.</title>
        <authorList>
            <person name="Sawada H."/>
            <person name="Fujikawa T."/>
            <person name="Satou M."/>
        </authorList>
    </citation>
    <scope>NUCLEOTIDE SEQUENCE</scope>
    <source>
        <strain evidence="1">0166_1</strain>
    </source>
</reference>
<protein>
    <submittedName>
        <fullName evidence="1">Uncharacterized protein</fullName>
    </submittedName>
</protein>
<evidence type="ECO:0000313" key="1">
    <source>
        <dbReference type="EMBL" id="UGS33704.1"/>
    </source>
</evidence>
<organism evidence="1 2">
    <name type="scientific">Capillimicrobium parvum</name>
    <dbReference type="NCBI Taxonomy" id="2884022"/>
    <lineage>
        <taxon>Bacteria</taxon>
        <taxon>Bacillati</taxon>
        <taxon>Actinomycetota</taxon>
        <taxon>Thermoleophilia</taxon>
        <taxon>Solirubrobacterales</taxon>
        <taxon>Capillimicrobiaceae</taxon>
        <taxon>Capillimicrobium</taxon>
    </lineage>
</organism>
<accession>A0A9E7BYS0</accession>
<proteinExistence type="predicted"/>
<dbReference type="AlphaFoldDB" id="A0A9E7BYS0"/>
<evidence type="ECO:0000313" key="2">
    <source>
        <dbReference type="Proteomes" id="UP001162834"/>
    </source>
</evidence>
<dbReference type="Proteomes" id="UP001162834">
    <property type="component" value="Chromosome"/>
</dbReference>
<dbReference type="EMBL" id="CP087164">
    <property type="protein sequence ID" value="UGS33704.1"/>
    <property type="molecule type" value="Genomic_DNA"/>
</dbReference>
<dbReference type="KEGG" id="sbae:DSM104329_00069"/>
<gene>
    <name evidence="1" type="ORF">DSM104329_00069</name>
</gene>